<evidence type="ECO:0000313" key="5">
    <source>
        <dbReference type="Proteomes" id="UP000502345"/>
    </source>
</evidence>
<gene>
    <name evidence="4" type="ORF">G9444_4738</name>
</gene>
<dbReference type="SUPFAM" id="SSF48498">
    <property type="entry name" value="Tetracyclin repressor-like, C-terminal domain"/>
    <property type="match status" value="1"/>
</dbReference>
<dbReference type="SUPFAM" id="SSF46689">
    <property type="entry name" value="Homeodomain-like"/>
    <property type="match status" value="1"/>
</dbReference>
<dbReference type="InterPro" id="IPR041586">
    <property type="entry name" value="PsrA_TetR_C"/>
</dbReference>
<dbReference type="GeneID" id="64142344"/>
<sequence length="222" mass="24507">MPASLDAKNAMIAVAERMFAEQGIHEVSMRDVATAAGQRNNSAVQYHFGGRDGLVLAVFRHRMDQINAARLTYLDDIDASGRTDLVRALVEAFLYPLADFLATVDGSNYARFIARISPSVDTQSAEFREVSEGINEVVVRLTRALPHLSRRVAVERIDLTFNMSVSALAIFEQRREDENPVVQADFDTTVDHLVDLAVGALTAPQSAHKRTRAKRVHASTDV</sequence>
<dbReference type="InterPro" id="IPR050109">
    <property type="entry name" value="HTH-type_TetR-like_transc_reg"/>
</dbReference>
<dbReference type="Gene3D" id="1.10.357.10">
    <property type="entry name" value="Tetracycline Repressor, domain 2"/>
    <property type="match status" value="1"/>
</dbReference>
<dbReference type="Pfam" id="PF17939">
    <property type="entry name" value="TetR_C_30"/>
    <property type="match status" value="1"/>
</dbReference>
<dbReference type="RefSeq" id="WP_030534932.1">
    <property type="nucleotide sequence ID" value="NZ_AP018733.1"/>
</dbReference>
<dbReference type="Proteomes" id="UP000502345">
    <property type="component" value="Chromosome"/>
</dbReference>
<dbReference type="InterPro" id="IPR009057">
    <property type="entry name" value="Homeodomain-like_sf"/>
</dbReference>
<dbReference type="AlphaFoldDB" id="A0A1Q4K1X0"/>
<feature type="domain" description="HTH tetR-type" evidence="2">
    <location>
        <begin position="12"/>
        <end position="58"/>
    </location>
</feature>
<dbReference type="InterPro" id="IPR001647">
    <property type="entry name" value="HTH_TetR"/>
</dbReference>
<evidence type="ECO:0000313" key="4">
    <source>
        <dbReference type="EMBL" id="QIP41981.1"/>
    </source>
</evidence>
<keyword evidence="1" id="KW-0238">DNA-binding</keyword>
<organism evidence="4 5">
    <name type="scientific">Rhodococcus erythropolis</name>
    <name type="common">Arthrobacter picolinophilus</name>
    <dbReference type="NCBI Taxonomy" id="1833"/>
    <lineage>
        <taxon>Bacteria</taxon>
        <taxon>Bacillati</taxon>
        <taxon>Actinomycetota</taxon>
        <taxon>Actinomycetes</taxon>
        <taxon>Mycobacteriales</taxon>
        <taxon>Nocardiaceae</taxon>
        <taxon>Rhodococcus</taxon>
        <taxon>Rhodococcus erythropolis group</taxon>
    </lineage>
</organism>
<accession>A0A1Q4K1X0</accession>
<dbReference type="GO" id="GO:0000976">
    <property type="term" value="F:transcription cis-regulatory region binding"/>
    <property type="evidence" value="ECO:0007669"/>
    <property type="project" value="TreeGrafter"/>
</dbReference>
<dbReference type="PANTHER" id="PTHR30055">
    <property type="entry name" value="HTH-TYPE TRANSCRIPTIONAL REGULATOR RUTR"/>
    <property type="match status" value="1"/>
</dbReference>
<reference evidence="4 5" key="1">
    <citation type="submission" date="2020-03" db="EMBL/GenBank/DDBJ databases">
        <title>Screen low temperature-resistant strains for efficient degradation of petroleum hydrocarbons under the low temperature.</title>
        <authorList>
            <person name="Wang Y."/>
            <person name="Chen J."/>
        </authorList>
    </citation>
    <scope>NUCLEOTIDE SEQUENCE [LARGE SCALE GENOMIC DNA]</scope>
    <source>
        <strain evidence="4 5">KB1</strain>
    </source>
</reference>
<dbReference type="Pfam" id="PF00440">
    <property type="entry name" value="TetR_N"/>
    <property type="match status" value="1"/>
</dbReference>
<evidence type="ECO:0000256" key="1">
    <source>
        <dbReference type="ARBA" id="ARBA00023125"/>
    </source>
</evidence>
<feature type="domain" description="PsrA tetracyclin repressor-like C-terminal" evidence="3">
    <location>
        <begin position="91"/>
        <end position="199"/>
    </location>
</feature>
<dbReference type="STRING" id="1833.XU06_21355"/>
<dbReference type="PANTHER" id="PTHR30055:SF235">
    <property type="entry name" value="TRANSCRIPTIONAL REGULATORY PROTEIN"/>
    <property type="match status" value="1"/>
</dbReference>
<evidence type="ECO:0000259" key="2">
    <source>
        <dbReference type="Pfam" id="PF00440"/>
    </source>
</evidence>
<dbReference type="InterPro" id="IPR036271">
    <property type="entry name" value="Tet_transcr_reg_TetR-rel_C_sf"/>
</dbReference>
<evidence type="ECO:0000259" key="3">
    <source>
        <dbReference type="Pfam" id="PF17939"/>
    </source>
</evidence>
<dbReference type="GO" id="GO:0003700">
    <property type="term" value="F:DNA-binding transcription factor activity"/>
    <property type="evidence" value="ECO:0007669"/>
    <property type="project" value="TreeGrafter"/>
</dbReference>
<name>A0A1Q4K1X0_RHOER</name>
<protein>
    <submittedName>
        <fullName evidence="4">TetR family transcriptional regulator</fullName>
    </submittedName>
</protein>
<proteinExistence type="predicted"/>
<dbReference type="EMBL" id="CP050124">
    <property type="protein sequence ID" value="QIP41981.1"/>
    <property type="molecule type" value="Genomic_DNA"/>
</dbReference>
<dbReference type="OrthoDB" id="2356263at2"/>